<organism evidence="2 3">
    <name type="scientific">Roseinatronobacter domitianus</name>
    <dbReference type="NCBI Taxonomy" id="2940293"/>
    <lineage>
        <taxon>Bacteria</taxon>
        <taxon>Pseudomonadati</taxon>
        <taxon>Pseudomonadota</taxon>
        <taxon>Alphaproteobacteria</taxon>
        <taxon>Rhodobacterales</taxon>
        <taxon>Paracoccaceae</taxon>
        <taxon>Roseinatronobacter</taxon>
    </lineage>
</organism>
<gene>
    <name evidence="2" type="ORF">M3N55_10650</name>
</gene>
<accession>A0ABT0M2W4</accession>
<evidence type="ECO:0000313" key="2">
    <source>
        <dbReference type="EMBL" id="MCL1629192.1"/>
    </source>
</evidence>
<feature type="transmembrane region" description="Helical" evidence="1">
    <location>
        <begin position="16"/>
        <end position="36"/>
    </location>
</feature>
<name>A0ABT0M2W4_9RHOB</name>
<comment type="caution">
    <text evidence="2">The sequence shown here is derived from an EMBL/GenBank/DDBJ whole genome shotgun (WGS) entry which is preliminary data.</text>
</comment>
<dbReference type="EMBL" id="JALZWP010000009">
    <property type="protein sequence ID" value="MCL1629192.1"/>
    <property type="molecule type" value="Genomic_DNA"/>
</dbReference>
<evidence type="ECO:0008006" key="4">
    <source>
        <dbReference type="Google" id="ProtNLM"/>
    </source>
</evidence>
<keyword evidence="1" id="KW-1133">Transmembrane helix</keyword>
<evidence type="ECO:0000256" key="1">
    <source>
        <dbReference type="SAM" id="Phobius"/>
    </source>
</evidence>
<proteinExistence type="predicted"/>
<reference evidence="2 3" key="1">
    <citation type="submission" date="2022-05" db="EMBL/GenBank/DDBJ databases">
        <title>Seasonal and diel survey of microbial diversity of the Tyrrhenian coast.</title>
        <authorList>
            <person name="Gattoni G."/>
            <person name="Corral P."/>
        </authorList>
    </citation>
    <scope>NUCLEOTIDE SEQUENCE [LARGE SCALE GENOMIC DNA]</scope>
    <source>
        <strain evidence="2 3">V10</strain>
    </source>
</reference>
<keyword evidence="1" id="KW-0472">Membrane</keyword>
<sequence>MQRLALPRHETRKPDFSLAMVNIVLLLVLFFIVVGAPADPAERDLRLPEVRDLPIEALPRPLLRLTSGDGLVLDGQIVARAALVAAIRQGDGPQVVHLLVARDHDARSVLALSAELGGAGAQVKLVTVRSDPGGRGTE</sequence>
<dbReference type="RefSeq" id="WP_249058651.1">
    <property type="nucleotide sequence ID" value="NZ_JALZWP010000009.1"/>
</dbReference>
<dbReference type="Proteomes" id="UP001202550">
    <property type="component" value="Unassembled WGS sequence"/>
</dbReference>
<keyword evidence="3" id="KW-1185">Reference proteome</keyword>
<protein>
    <recommendedName>
        <fullName evidence="4">Biopolymer transport protein ExbD</fullName>
    </recommendedName>
</protein>
<keyword evidence="1" id="KW-0812">Transmembrane</keyword>
<evidence type="ECO:0000313" key="3">
    <source>
        <dbReference type="Proteomes" id="UP001202550"/>
    </source>
</evidence>